<accession>A0AA88WWX8</accession>
<dbReference type="Proteomes" id="UP001188597">
    <property type="component" value="Unassembled WGS sequence"/>
</dbReference>
<reference evidence="4" key="1">
    <citation type="submission" date="2022-12" db="EMBL/GenBank/DDBJ databases">
        <title>Draft genome assemblies for two species of Escallonia (Escalloniales).</title>
        <authorList>
            <person name="Chanderbali A."/>
            <person name="Dervinis C."/>
            <person name="Anghel I."/>
            <person name="Soltis D."/>
            <person name="Soltis P."/>
            <person name="Zapata F."/>
        </authorList>
    </citation>
    <scope>NUCLEOTIDE SEQUENCE</scope>
    <source>
        <strain evidence="4">UCBG64.0493</strain>
        <tissue evidence="4">Leaf</tissue>
    </source>
</reference>
<feature type="compositionally biased region" description="Basic and acidic residues" evidence="3">
    <location>
        <begin position="122"/>
        <end position="135"/>
    </location>
</feature>
<name>A0AA88WWX8_9ASTE</name>
<dbReference type="FunFam" id="1.25.40.10:FF:000184">
    <property type="entry name" value="Pentatricopeptide repeat-containing protein, chloroplastic"/>
    <property type="match status" value="1"/>
</dbReference>
<dbReference type="Pfam" id="PF13812">
    <property type="entry name" value="PPR_3"/>
    <property type="match status" value="1"/>
</dbReference>
<feature type="repeat" description="PPR" evidence="2">
    <location>
        <begin position="542"/>
        <end position="576"/>
    </location>
</feature>
<dbReference type="Pfam" id="PF20431">
    <property type="entry name" value="E_motif"/>
    <property type="match status" value="1"/>
</dbReference>
<dbReference type="InterPro" id="IPR002885">
    <property type="entry name" value="PPR_rpt"/>
</dbReference>
<dbReference type="Pfam" id="PF01535">
    <property type="entry name" value="PPR"/>
    <property type="match status" value="1"/>
</dbReference>
<feature type="repeat" description="PPR" evidence="2">
    <location>
        <begin position="756"/>
        <end position="790"/>
    </location>
</feature>
<organism evidence="4 5">
    <name type="scientific">Escallonia herrerae</name>
    <dbReference type="NCBI Taxonomy" id="1293975"/>
    <lineage>
        <taxon>Eukaryota</taxon>
        <taxon>Viridiplantae</taxon>
        <taxon>Streptophyta</taxon>
        <taxon>Embryophyta</taxon>
        <taxon>Tracheophyta</taxon>
        <taxon>Spermatophyta</taxon>
        <taxon>Magnoliopsida</taxon>
        <taxon>eudicotyledons</taxon>
        <taxon>Gunneridae</taxon>
        <taxon>Pentapetalae</taxon>
        <taxon>asterids</taxon>
        <taxon>campanulids</taxon>
        <taxon>Escalloniales</taxon>
        <taxon>Escalloniaceae</taxon>
        <taxon>Escallonia</taxon>
    </lineage>
</organism>
<keyword evidence="1" id="KW-0677">Repeat</keyword>
<sequence>VLYLFHIDFCLLQKTVLSNLIQEIEPLDVSVIQKDVPPATVDAMKRTISGMLGLLPSDQFQVSIEALWEPLSKLLISSMMTGYTLRNAECRLCLERNLDTDEGFISRQKTEDSELEAEGMLDEDRMNKTSGHDESLESETSDSKNGIPGLGRIPPEAEKYILNLQSRLSSAKKHLAVTVGDPDLIQELLEVKRKSTALQMQQFVGEEQNDLLDYLRSLQPEKVAELSEPTSPELKETIHSVVHGLLATLSPKMHSKAPTLSESTSTGNVNLVVEEDCIDLVENTSLPFHPLISLTRDYLARLLFWCMLLGHHLRGLEYRSELMELLALTSDVENDASVRALGTKPPAMLHLFLQKSRNNFTSQFALHHLTHLHSFSSNSSCPKFSNLLQGHISNSHLLQIHAHVLRANAHQDNLTATRLIGHYPPKLALRVFHQLQKPNIFPFNAIIRVLAEEGLCSIAFSIFKELKLRSLLPNDLTFSFLLKAWSRAKHPHYVDQIHTHVLKNGFIGNPFVCNGLLAVYAKGLKDLVSARKVFDEMPDKGGVYCWTSLIAGYAQSCQSEDVLKLFLLMVKTGLRPEVDTMVSVLSACSNLDIVKVEIWVRISSEFLDDFDSEKSGRDSVNTLLVYLFGKWGKIDKSRERFDVISDEGKTSVLAWNAMIGAYVQNGCASEALSLFRAMMEDSRCSPNHVTLVFVLSACAQVGDLCLGMWVHEYTKTRGRKGLGVNRNLCTALIDMYSKCGSLEKGREVFDLMVTKDVVSFNAMIMGLAINGDGEEALGLFFEMQELGLHPNDGTLVGVLCACNHSGLLVRGRQIFSDMSQQFSVSPNLDHYACYVDLLARVGCVEEAIEVVISMPFKPNAFVWGALLGGCLLHNRLELTRHISNMLVDADPENSGGYVMLSNAFAVDGRWSDVSVLRGHMRARGVRKQPGRSWISIDGILHEFLAGSPSHPRIKSIYYTLDILLKQMRLDACVT</sequence>
<evidence type="ECO:0000256" key="3">
    <source>
        <dbReference type="SAM" id="MobiDB-lite"/>
    </source>
</evidence>
<dbReference type="Gene3D" id="1.25.40.10">
    <property type="entry name" value="Tetratricopeptide repeat domain"/>
    <property type="match status" value="4"/>
</dbReference>
<feature type="non-terminal residue" evidence="4">
    <location>
        <position position="1"/>
    </location>
</feature>
<dbReference type="NCBIfam" id="TIGR00756">
    <property type="entry name" value="PPR"/>
    <property type="match status" value="4"/>
</dbReference>
<feature type="repeat" description="PPR" evidence="2">
    <location>
        <begin position="651"/>
        <end position="686"/>
    </location>
</feature>
<keyword evidence="5" id="KW-1185">Reference proteome</keyword>
<gene>
    <name evidence="4" type="ORF">RJ639_033453</name>
</gene>
<dbReference type="PANTHER" id="PTHR47928:SF103">
    <property type="entry name" value="PENTATRICOPEPTIDE REPEAT-CONTAINING PROTEIN"/>
    <property type="match status" value="1"/>
</dbReference>
<dbReference type="InterPro" id="IPR046848">
    <property type="entry name" value="E_motif"/>
</dbReference>
<dbReference type="AlphaFoldDB" id="A0AA88WWX8"/>
<feature type="region of interest" description="Disordered" evidence="3">
    <location>
        <begin position="105"/>
        <end position="150"/>
    </location>
</feature>
<evidence type="ECO:0000256" key="2">
    <source>
        <dbReference type="PROSITE-ProRule" id="PRU00708"/>
    </source>
</evidence>
<dbReference type="InterPro" id="IPR011990">
    <property type="entry name" value="TPR-like_helical_dom_sf"/>
</dbReference>
<feature type="repeat" description="PPR" evidence="2">
    <location>
        <begin position="725"/>
        <end position="755"/>
    </location>
</feature>
<protein>
    <recommendedName>
        <fullName evidence="6">Chlororespiratory reduction 21</fullName>
    </recommendedName>
</protein>
<comment type="caution">
    <text evidence="4">The sequence shown here is derived from an EMBL/GenBank/DDBJ whole genome shotgun (WGS) entry which is preliminary data.</text>
</comment>
<feature type="repeat" description="PPR" evidence="2">
    <location>
        <begin position="439"/>
        <end position="473"/>
    </location>
</feature>
<dbReference type="EMBL" id="JAVXUP010000167">
    <property type="protein sequence ID" value="KAK3035751.1"/>
    <property type="molecule type" value="Genomic_DNA"/>
</dbReference>
<dbReference type="InterPro" id="IPR008479">
    <property type="entry name" value="DUF760"/>
</dbReference>
<dbReference type="FunFam" id="1.25.40.10:FF:000344">
    <property type="entry name" value="Pentatricopeptide repeat-containing protein"/>
    <property type="match status" value="1"/>
</dbReference>
<proteinExistence type="predicted"/>
<dbReference type="PROSITE" id="PS51375">
    <property type="entry name" value="PPR"/>
    <property type="match status" value="5"/>
</dbReference>
<dbReference type="InterPro" id="IPR050421">
    <property type="entry name" value="PPR"/>
</dbReference>
<evidence type="ECO:0000313" key="4">
    <source>
        <dbReference type="EMBL" id="KAK3035751.1"/>
    </source>
</evidence>
<dbReference type="Pfam" id="PF13041">
    <property type="entry name" value="PPR_2"/>
    <property type="match status" value="2"/>
</dbReference>
<evidence type="ECO:0000313" key="5">
    <source>
        <dbReference type="Proteomes" id="UP001188597"/>
    </source>
</evidence>
<dbReference type="Pfam" id="PF05542">
    <property type="entry name" value="DUF760"/>
    <property type="match status" value="2"/>
</dbReference>
<evidence type="ECO:0008006" key="6">
    <source>
        <dbReference type="Google" id="ProtNLM"/>
    </source>
</evidence>
<dbReference type="PANTHER" id="PTHR47928">
    <property type="entry name" value="REPEAT-CONTAINING PROTEIN, PUTATIVE-RELATED"/>
    <property type="match status" value="1"/>
</dbReference>
<evidence type="ECO:0000256" key="1">
    <source>
        <dbReference type="ARBA" id="ARBA00022737"/>
    </source>
</evidence>
<dbReference type="GO" id="GO:0016070">
    <property type="term" value="P:RNA metabolic process"/>
    <property type="evidence" value="ECO:0007669"/>
    <property type="project" value="UniProtKB-ARBA"/>
</dbReference>